<gene>
    <name evidence="1" type="ORF">NQ176_g4340</name>
</gene>
<accession>A0ACC1NGK3</accession>
<dbReference type="Proteomes" id="UP001143910">
    <property type="component" value="Unassembled WGS sequence"/>
</dbReference>
<organism evidence="1 2">
    <name type="scientific">Zarea fungicola</name>
    <dbReference type="NCBI Taxonomy" id="93591"/>
    <lineage>
        <taxon>Eukaryota</taxon>
        <taxon>Fungi</taxon>
        <taxon>Dikarya</taxon>
        <taxon>Ascomycota</taxon>
        <taxon>Pezizomycotina</taxon>
        <taxon>Sordariomycetes</taxon>
        <taxon>Hypocreomycetidae</taxon>
        <taxon>Hypocreales</taxon>
        <taxon>Cordycipitaceae</taxon>
        <taxon>Zarea</taxon>
    </lineage>
</organism>
<protein>
    <submittedName>
        <fullName evidence="1">Uncharacterized protein</fullName>
    </submittedName>
</protein>
<proteinExistence type="predicted"/>
<comment type="caution">
    <text evidence="1">The sequence shown here is derived from an EMBL/GenBank/DDBJ whole genome shotgun (WGS) entry which is preliminary data.</text>
</comment>
<keyword evidence="2" id="KW-1185">Reference proteome</keyword>
<reference evidence="1" key="1">
    <citation type="submission" date="2022-08" db="EMBL/GenBank/DDBJ databases">
        <title>Genome Sequence of Lecanicillium fungicola.</title>
        <authorList>
            <person name="Buettner E."/>
        </authorList>
    </citation>
    <scope>NUCLEOTIDE SEQUENCE</scope>
    <source>
        <strain evidence="1">Babe33</strain>
    </source>
</reference>
<name>A0ACC1NGK3_9HYPO</name>
<sequence length="669" mass="74276">MDESAGSASPHNGLSSPALGKKRKRKSRKGLEKRFTCPIDGCGKVYSRAEHLQRHQLNHNSPQTFRCEYPECSRTFVRPDLLKRHVDRHIAKGSQFNERRPDAGGSQSPQPFIQNSSPEAVMYQPSFGHQTQTYPGNQMYPVGDGESRHFGGITAESHIPPHRASIAQVSNGHLPTQHVTNHNAHHMDPGYEYPAAKYSQTPVMHTVPQEAPQLANQMTIMDQMSMADAGPVFGANAGLHKSPSGGMPEDFMAYLFDSTSDTSAAGTNMLPAAAINYGDLHHGQFPTQDAHIAGQNAPIHQIGPQQIMSVYNLLEPNMPEASMSDERSQDLFNFIRDRFHGDESVELRHMRDSIMSGDRTTNDHMLSKRMMQAYIGSFWKHFSSQMPILHKPTFSADRTPMTLLLAIMALGAACLDKKRGTEVTQAGVRLSNFLVTHLRWAVFMDPGFRPPAKLWVFQALLLLELYEKMCSTRELHERAHIHHATTITLMRRGRSLIGKSSLDSPTRRGSTDAAKTADEQWHQWIENESTKRVACAAFMIDSIHATMFGHSAVMAAHEVRLPLPCDDALWTATSSAELGRIESNLAAQGIKPISFLEGLKRTLNKKEVQTSPFGRATLMAGLLNVTYHLNQRDLQANVLGGGMAHTAGVQNKWRVALTRADGRGDLRHV</sequence>
<dbReference type="EMBL" id="JANJQO010000466">
    <property type="protein sequence ID" value="KAJ2977493.1"/>
    <property type="molecule type" value="Genomic_DNA"/>
</dbReference>
<evidence type="ECO:0000313" key="2">
    <source>
        <dbReference type="Proteomes" id="UP001143910"/>
    </source>
</evidence>
<evidence type="ECO:0000313" key="1">
    <source>
        <dbReference type="EMBL" id="KAJ2977493.1"/>
    </source>
</evidence>